<keyword evidence="3" id="KW-0645">Protease</keyword>
<proteinExistence type="inferred from homology"/>
<dbReference type="CDD" id="cd05656">
    <property type="entry name" value="M42_Frv"/>
    <property type="match status" value="1"/>
</dbReference>
<dbReference type="Gene3D" id="2.40.30.40">
    <property type="entry name" value="Peptidase M42, domain 2"/>
    <property type="match status" value="1"/>
</dbReference>
<accession>A0A1I6GFZ3</accession>
<comment type="cofactor">
    <cofactor evidence="8">
        <name>a divalent metal cation</name>
        <dbReference type="ChEBI" id="CHEBI:60240"/>
    </cofactor>
    <text evidence="8">Binds 2 divalent metal cations per subunit.</text>
</comment>
<feature type="binding site" evidence="8">
    <location>
        <position position="230"/>
    </location>
    <ligand>
        <name>Zn(2+)</name>
        <dbReference type="ChEBI" id="CHEBI:29105"/>
        <label>1</label>
    </ligand>
</feature>
<feature type="binding site" evidence="8">
    <location>
        <position position="318"/>
    </location>
    <ligand>
        <name>Zn(2+)</name>
        <dbReference type="ChEBI" id="CHEBI:29105"/>
        <label>2</label>
    </ligand>
</feature>
<evidence type="ECO:0000256" key="7">
    <source>
        <dbReference type="PIRSR" id="PIRSR001123-1"/>
    </source>
</evidence>
<feature type="binding site" evidence="8">
    <location>
        <position position="177"/>
    </location>
    <ligand>
        <name>Zn(2+)</name>
        <dbReference type="ChEBI" id="CHEBI:29105"/>
        <label>1</label>
    </ligand>
</feature>
<dbReference type="Proteomes" id="UP000198531">
    <property type="component" value="Unassembled WGS sequence"/>
</dbReference>
<name>A0A1I6GFZ3_9EURY</name>
<evidence type="ECO:0000256" key="8">
    <source>
        <dbReference type="PIRSR" id="PIRSR001123-2"/>
    </source>
</evidence>
<gene>
    <name evidence="9" type="ORF">SAMN04487947_1081</name>
</gene>
<feature type="binding site" evidence="8">
    <location>
        <position position="208"/>
    </location>
    <ligand>
        <name>Zn(2+)</name>
        <dbReference type="ChEBI" id="CHEBI:29105"/>
        <label>2</label>
    </ligand>
</feature>
<dbReference type="Pfam" id="PF05343">
    <property type="entry name" value="Peptidase_M42"/>
    <property type="match status" value="1"/>
</dbReference>
<organism evidence="9 10">
    <name type="scientific">Halogeometricum rufum</name>
    <dbReference type="NCBI Taxonomy" id="553469"/>
    <lineage>
        <taxon>Archaea</taxon>
        <taxon>Methanobacteriati</taxon>
        <taxon>Methanobacteriota</taxon>
        <taxon>Stenosarchaea group</taxon>
        <taxon>Halobacteria</taxon>
        <taxon>Halobacteriales</taxon>
        <taxon>Haloferacaceae</taxon>
        <taxon>Halogeometricum</taxon>
    </lineage>
</organism>
<evidence type="ECO:0000256" key="4">
    <source>
        <dbReference type="ARBA" id="ARBA00022723"/>
    </source>
</evidence>
<protein>
    <submittedName>
        <fullName evidence="9">Endoglucanase</fullName>
    </submittedName>
</protein>
<feature type="binding site" evidence="8">
    <location>
        <position position="67"/>
    </location>
    <ligand>
        <name>Zn(2+)</name>
        <dbReference type="ChEBI" id="CHEBI:29105"/>
        <label>1</label>
    </ligand>
</feature>
<dbReference type="PIRSF" id="PIRSF001123">
    <property type="entry name" value="PepA_GA"/>
    <property type="match status" value="1"/>
</dbReference>
<dbReference type="GO" id="GO:0004177">
    <property type="term" value="F:aminopeptidase activity"/>
    <property type="evidence" value="ECO:0007669"/>
    <property type="project" value="UniProtKB-UniRule"/>
</dbReference>
<evidence type="ECO:0000256" key="2">
    <source>
        <dbReference type="ARBA" id="ARBA00022438"/>
    </source>
</evidence>
<evidence type="ECO:0000256" key="6">
    <source>
        <dbReference type="PIRNR" id="PIRNR001123"/>
    </source>
</evidence>
<dbReference type="PANTHER" id="PTHR32481:SF0">
    <property type="entry name" value="AMINOPEPTIDASE YPDE-RELATED"/>
    <property type="match status" value="1"/>
</dbReference>
<feature type="binding site" evidence="8">
    <location>
        <position position="177"/>
    </location>
    <ligand>
        <name>Zn(2+)</name>
        <dbReference type="ChEBI" id="CHEBI:29105"/>
        <label>2</label>
    </ligand>
</feature>
<dbReference type="EMBL" id="FOYT01000001">
    <property type="protein sequence ID" value="SFR41007.1"/>
    <property type="molecule type" value="Genomic_DNA"/>
</dbReference>
<evidence type="ECO:0000256" key="5">
    <source>
        <dbReference type="ARBA" id="ARBA00022801"/>
    </source>
</evidence>
<evidence type="ECO:0000313" key="10">
    <source>
        <dbReference type="Proteomes" id="UP000198531"/>
    </source>
</evidence>
<sequence>MADYDFDFELLRELTETSGVPGYEDRIRDVVRRELEAHADEVRTDAMGNVVGTVEGDSDYSVAIAAHMDEIGFMVRHVTDEGFVQLDALGGWDPRILKAQRVQVHTEDGDVTGVIGSPPPHTLTEEQKEKDDEVKDVYVDLGLDGDAAAETVDVGDLVTMEQTTVEMGDHVTGKALDDRVCLFAMLEAAKRLDDPAVTVHFAATVQEEVGLRGAAALGVDLDPDLAVALDVTVANDVPGFEAGDHVTELGAGTAIKLKDGSVITNPKVHRRLRDVADAEDVSYQYEILPAGGTDTAGFQNTHGAKPVGAISVPTRYLHTVTESAHVEDVDATIDLLTAFLDTETGEHDYTL</sequence>
<dbReference type="GO" id="GO:0006508">
    <property type="term" value="P:proteolysis"/>
    <property type="evidence" value="ECO:0007669"/>
    <property type="project" value="UniProtKB-KW"/>
</dbReference>
<dbReference type="InterPro" id="IPR023367">
    <property type="entry name" value="Peptidase_M42_dom2"/>
</dbReference>
<dbReference type="PANTHER" id="PTHR32481">
    <property type="entry name" value="AMINOPEPTIDASE"/>
    <property type="match status" value="1"/>
</dbReference>
<keyword evidence="5" id="KW-0378">Hydrolase</keyword>
<dbReference type="STRING" id="553469.SAMN04487947_1081"/>
<dbReference type="RefSeq" id="WP_089805280.1">
    <property type="nucleotide sequence ID" value="NZ_FOYT01000001.1"/>
</dbReference>
<evidence type="ECO:0000313" key="9">
    <source>
        <dbReference type="EMBL" id="SFR41007.1"/>
    </source>
</evidence>
<dbReference type="OrthoDB" id="30642at2157"/>
<keyword evidence="4 8" id="KW-0479">Metal-binding</keyword>
<dbReference type="InterPro" id="IPR008007">
    <property type="entry name" value="Peptidase_M42"/>
</dbReference>
<evidence type="ECO:0000256" key="3">
    <source>
        <dbReference type="ARBA" id="ARBA00022670"/>
    </source>
</evidence>
<comment type="similarity">
    <text evidence="1 6">Belongs to the peptidase M42 family.</text>
</comment>
<dbReference type="InterPro" id="IPR051464">
    <property type="entry name" value="Peptidase_M42_aminopept"/>
</dbReference>
<dbReference type="Gene3D" id="3.40.630.10">
    <property type="entry name" value="Zn peptidases"/>
    <property type="match status" value="1"/>
</dbReference>
<reference evidence="10" key="1">
    <citation type="submission" date="2016-10" db="EMBL/GenBank/DDBJ databases">
        <authorList>
            <person name="Varghese N."/>
            <person name="Submissions S."/>
        </authorList>
    </citation>
    <scope>NUCLEOTIDE SEQUENCE [LARGE SCALE GENOMIC DNA]</scope>
    <source>
        <strain evidence="10">CGMCC 1.7736</strain>
    </source>
</reference>
<dbReference type="SUPFAM" id="SSF53187">
    <property type="entry name" value="Zn-dependent exopeptidases"/>
    <property type="match status" value="1"/>
</dbReference>
<keyword evidence="10" id="KW-1185">Reference proteome</keyword>
<dbReference type="SUPFAM" id="SSF101821">
    <property type="entry name" value="Aminopeptidase/glucanase lid domain"/>
    <property type="match status" value="1"/>
</dbReference>
<evidence type="ECO:0000256" key="1">
    <source>
        <dbReference type="ARBA" id="ARBA00006272"/>
    </source>
</evidence>
<feature type="active site" description="Proton acceptor" evidence="7">
    <location>
        <position position="207"/>
    </location>
</feature>
<dbReference type="AlphaFoldDB" id="A0A1I6GFZ3"/>
<dbReference type="GO" id="GO:0046872">
    <property type="term" value="F:metal ion binding"/>
    <property type="evidence" value="ECO:0007669"/>
    <property type="project" value="UniProtKB-UniRule"/>
</dbReference>
<keyword evidence="2" id="KW-0031">Aminopeptidase</keyword>